<gene>
    <name evidence="4" type="ORF">ACFO5Q_04960</name>
</gene>
<evidence type="ECO:0000256" key="1">
    <source>
        <dbReference type="ARBA" id="ARBA00010990"/>
    </source>
</evidence>
<dbReference type="Pfam" id="PF01648">
    <property type="entry name" value="ACPS"/>
    <property type="match status" value="1"/>
</dbReference>
<evidence type="ECO:0000259" key="3">
    <source>
        <dbReference type="Pfam" id="PF01648"/>
    </source>
</evidence>
<comment type="caution">
    <text evidence="4">The sequence shown here is derived from an EMBL/GenBank/DDBJ whole genome shotgun (WGS) entry which is preliminary data.</text>
</comment>
<feature type="domain" description="4'-phosphopantetheinyl transferase" evidence="3">
    <location>
        <begin position="115"/>
        <end position="194"/>
    </location>
</feature>
<dbReference type="PANTHER" id="PTHR12215:SF10">
    <property type="entry name" value="L-AMINOADIPATE-SEMIALDEHYDE DEHYDROGENASE-PHOSPHOPANTETHEINYL TRANSFERASE"/>
    <property type="match status" value="1"/>
</dbReference>
<dbReference type="GO" id="GO:0016740">
    <property type="term" value="F:transferase activity"/>
    <property type="evidence" value="ECO:0007669"/>
    <property type="project" value="UniProtKB-KW"/>
</dbReference>
<reference evidence="5" key="1">
    <citation type="journal article" date="2019" name="Int. J. Syst. Evol. Microbiol.">
        <title>The Global Catalogue of Microorganisms (GCM) 10K type strain sequencing project: providing services to taxonomists for standard genome sequencing and annotation.</title>
        <authorList>
            <consortium name="The Broad Institute Genomics Platform"/>
            <consortium name="The Broad Institute Genome Sequencing Center for Infectious Disease"/>
            <person name="Wu L."/>
            <person name="Ma J."/>
        </authorList>
    </citation>
    <scope>NUCLEOTIDE SEQUENCE [LARGE SCALE GENOMIC DNA]</scope>
    <source>
        <strain evidence="5">CGMCC 1.15304</strain>
    </source>
</reference>
<dbReference type="RefSeq" id="WP_197421183.1">
    <property type="nucleotide sequence ID" value="NZ_JBHSCR010000003.1"/>
</dbReference>
<dbReference type="InterPro" id="IPR037143">
    <property type="entry name" value="4-PPantetheinyl_Trfase_dom_sf"/>
</dbReference>
<evidence type="ECO:0000256" key="2">
    <source>
        <dbReference type="ARBA" id="ARBA00022679"/>
    </source>
</evidence>
<organism evidence="4 5">
    <name type="scientific">Kordiimonas lipolytica</name>
    <dbReference type="NCBI Taxonomy" id="1662421"/>
    <lineage>
        <taxon>Bacteria</taxon>
        <taxon>Pseudomonadati</taxon>
        <taxon>Pseudomonadota</taxon>
        <taxon>Alphaproteobacteria</taxon>
        <taxon>Kordiimonadales</taxon>
        <taxon>Kordiimonadaceae</taxon>
        <taxon>Kordiimonas</taxon>
    </lineage>
</organism>
<accession>A0ABV8U8G3</accession>
<dbReference type="PANTHER" id="PTHR12215">
    <property type="entry name" value="PHOSPHOPANTETHEINE TRANSFERASE"/>
    <property type="match status" value="1"/>
</dbReference>
<dbReference type="InterPro" id="IPR008278">
    <property type="entry name" value="4-PPantetheinyl_Trfase_dom"/>
</dbReference>
<evidence type="ECO:0000313" key="4">
    <source>
        <dbReference type="EMBL" id="MFC4347187.1"/>
    </source>
</evidence>
<dbReference type="InterPro" id="IPR050559">
    <property type="entry name" value="P-Pant_transferase_sf"/>
</dbReference>
<proteinExistence type="inferred from homology"/>
<protein>
    <submittedName>
        <fullName evidence="4">4'-phosphopantetheinyl transferase family protein</fullName>
    </submittedName>
</protein>
<comment type="similarity">
    <text evidence="1">Belongs to the P-Pant transferase superfamily. Gsp/Sfp/HetI/AcpT family.</text>
</comment>
<dbReference type="Proteomes" id="UP001595776">
    <property type="component" value="Unassembled WGS sequence"/>
</dbReference>
<dbReference type="Gene3D" id="3.90.470.20">
    <property type="entry name" value="4'-phosphopantetheinyl transferase domain"/>
    <property type="match status" value="2"/>
</dbReference>
<name>A0ABV8U8G3_9PROT</name>
<evidence type="ECO:0000313" key="5">
    <source>
        <dbReference type="Proteomes" id="UP001595776"/>
    </source>
</evidence>
<dbReference type="EMBL" id="JBHSCR010000003">
    <property type="protein sequence ID" value="MFC4347187.1"/>
    <property type="molecule type" value="Genomic_DNA"/>
</dbReference>
<sequence length="249" mass="27724">MAGQGDNELETVKLLVREADPALSGQDVLSVSEHQRLAGMHEGARPAFVTARRMLRTALGDHMGLLPKAVPLKQEGAGRISIEGFSEDEPPYFSVSHTGAAEEGIAAVMVADSCPVGLDIQQLDPAVDWRRVAERRFPEEDWMLLSAMSDEIGRLMFFTLWSIREAFVKMEDGKLMPYLRGVQIDLTARPPKLATPTPKGLTDAFIYFDFNPDHNLMIAAVAEKPVRIDLDLDIQPIHRRPDPLRNRVD</sequence>
<dbReference type="SUPFAM" id="SSF56214">
    <property type="entry name" value="4'-phosphopantetheinyl transferase"/>
    <property type="match status" value="2"/>
</dbReference>
<keyword evidence="5" id="KW-1185">Reference proteome</keyword>
<keyword evidence="2 4" id="KW-0808">Transferase</keyword>